<dbReference type="Pfam" id="PF00571">
    <property type="entry name" value="CBS"/>
    <property type="match status" value="1"/>
</dbReference>
<organism evidence="3 4">
    <name type="scientific">Reticulibacter mediterranei</name>
    <dbReference type="NCBI Taxonomy" id="2778369"/>
    <lineage>
        <taxon>Bacteria</taxon>
        <taxon>Bacillati</taxon>
        <taxon>Chloroflexota</taxon>
        <taxon>Ktedonobacteria</taxon>
        <taxon>Ktedonobacterales</taxon>
        <taxon>Reticulibacteraceae</taxon>
        <taxon>Reticulibacter</taxon>
    </lineage>
</organism>
<dbReference type="RefSeq" id="WP_220207636.1">
    <property type="nucleotide sequence ID" value="NZ_BNJK01000001.1"/>
</dbReference>
<dbReference type="SMART" id="SM00116">
    <property type="entry name" value="CBS"/>
    <property type="match status" value="1"/>
</dbReference>
<dbReference type="Gene3D" id="3.10.580.10">
    <property type="entry name" value="CBS-domain"/>
    <property type="match status" value="1"/>
</dbReference>
<dbReference type="SUPFAM" id="SSF54631">
    <property type="entry name" value="CBS-domain pair"/>
    <property type="match status" value="1"/>
</dbReference>
<accession>A0A8J3IUK4</accession>
<dbReference type="EMBL" id="BNJK01000001">
    <property type="protein sequence ID" value="GHO97047.1"/>
    <property type="molecule type" value="Genomic_DNA"/>
</dbReference>
<comment type="caution">
    <text evidence="3">The sequence shown here is derived from an EMBL/GenBank/DDBJ whole genome shotgun (WGS) entry which is preliminary data.</text>
</comment>
<keyword evidence="1" id="KW-0129">CBS domain</keyword>
<dbReference type="InterPro" id="IPR000644">
    <property type="entry name" value="CBS_dom"/>
</dbReference>
<reference evidence="3" key="1">
    <citation type="submission" date="2020-10" db="EMBL/GenBank/DDBJ databases">
        <title>Taxonomic study of unclassified bacteria belonging to the class Ktedonobacteria.</title>
        <authorList>
            <person name="Yabe S."/>
            <person name="Wang C.M."/>
            <person name="Zheng Y."/>
            <person name="Sakai Y."/>
            <person name="Cavaletti L."/>
            <person name="Monciardini P."/>
            <person name="Donadio S."/>
        </authorList>
    </citation>
    <scope>NUCLEOTIDE SEQUENCE</scope>
    <source>
        <strain evidence="3">ID150040</strain>
    </source>
</reference>
<evidence type="ECO:0000259" key="2">
    <source>
        <dbReference type="PROSITE" id="PS51371"/>
    </source>
</evidence>
<gene>
    <name evidence="3" type="ORF">KSF_070950</name>
</gene>
<evidence type="ECO:0000313" key="3">
    <source>
        <dbReference type="EMBL" id="GHO97047.1"/>
    </source>
</evidence>
<feature type="domain" description="CBS" evidence="2">
    <location>
        <begin position="15"/>
        <end position="72"/>
    </location>
</feature>
<dbReference type="AlphaFoldDB" id="A0A8J3IUK4"/>
<name>A0A8J3IUK4_9CHLR</name>
<protein>
    <recommendedName>
        <fullName evidence="2">CBS domain-containing protein</fullName>
    </recommendedName>
</protein>
<dbReference type="PROSITE" id="PS51371">
    <property type="entry name" value="CBS"/>
    <property type="match status" value="1"/>
</dbReference>
<keyword evidence="4" id="KW-1185">Reference proteome</keyword>
<evidence type="ECO:0000313" key="4">
    <source>
        <dbReference type="Proteomes" id="UP000597444"/>
    </source>
</evidence>
<sequence>MPREHWSKTPVGYSMRLKEQLLVATPDQSLSAVLQSMVARDIDLVPVVKDGLLVGVLSLESVIAYLQHKRTQQAIQ</sequence>
<evidence type="ECO:0000256" key="1">
    <source>
        <dbReference type="PROSITE-ProRule" id="PRU00703"/>
    </source>
</evidence>
<proteinExistence type="predicted"/>
<dbReference type="InterPro" id="IPR046342">
    <property type="entry name" value="CBS_dom_sf"/>
</dbReference>
<dbReference type="Proteomes" id="UP000597444">
    <property type="component" value="Unassembled WGS sequence"/>
</dbReference>